<proteinExistence type="predicted"/>
<dbReference type="Gene3D" id="3.90.1300.10">
    <property type="entry name" value="Amidase signature (AS) domain"/>
    <property type="match status" value="1"/>
</dbReference>
<feature type="transmembrane region" description="Helical" evidence="1">
    <location>
        <begin position="6"/>
        <end position="26"/>
    </location>
</feature>
<evidence type="ECO:0000259" key="2">
    <source>
        <dbReference type="Pfam" id="PF01425"/>
    </source>
</evidence>
<protein>
    <submittedName>
        <fullName evidence="3">Fatty-acid amide hydrolase 2</fullName>
    </submittedName>
</protein>
<evidence type="ECO:0000313" key="4">
    <source>
        <dbReference type="Proteomes" id="UP001331761"/>
    </source>
</evidence>
<dbReference type="PANTHER" id="PTHR43372">
    <property type="entry name" value="FATTY-ACID AMIDE HYDROLASE"/>
    <property type="match status" value="1"/>
</dbReference>
<dbReference type="SUPFAM" id="SSF75304">
    <property type="entry name" value="Amidase signature (AS) enzymes"/>
    <property type="match status" value="1"/>
</dbReference>
<name>A0AAN8I9T0_TRICO</name>
<dbReference type="GO" id="GO:0012505">
    <property type="term" value="C:endomembrane system"/>
    <property type="evidence" value="ECO:0007669"/>
    <property type="project" value="TreeGrafter"/>
</dbReference>
<gene>
    <name evidence="3" type="ORF">GCK32_017730</name>
</gene>
<dbReference type="EMBL" id="WIXE01025725">
    <property type="protein sequence ID" value="KAK5964501.1"/>
    <property type="molecule type" value="Genomic_DNA"/>
</dbReference>
<keyword evidence="1" id="KW-0812">Transmembrane</keyword>
<reference evidence="3 4" key="1">
    <citation type="submission" date="2019-10" db="EMBL/GenBank/DDBJ databases">
        <title>Assembly and Annotation for the nematode Trichostrongylus colubriformis.</title>
        <authorList>
            <person name="Martin J."/>
        </authorList>
    </citation>
    <scope>NUCLEOTIDE SEQUENCE [LARGE SCALE GENOMIC DNA]</scope>
    <source>
        <strain evidence="3">G859</strain>
        <tissue evidence="3">Whole worm</tissue>
    </source>
</reference>
<dbReference type="Pfam" id="PF01425">
    <property type="entry name" value="Amidase"/>
    <property type="match status" value="1"/>
</dbReference>
<dbReference type="InterPro" id="IPR023631">
    <property type="entry name" value="Amidase_dom"/>
</dbReference>
<comment type="caution">
    <text evidence="3">The sequence shown here is derived from an EMBL/GenBank/DDBJ whole genome shotgun (WGS) entry which is preliminary data.</text>
</comment>
<evidence type="ECO:0000313" key="3">
    <source>
        <dbReference type="EMBL" id="KAK5964501.1"/>
    </source>
</evidence>
<keyword evidence="3" id="KW-0378">Hydrolase</keyword>
<accession>A0AAN8I9T0</accession>
<sequence length="168" mass="18582">MGSFSCLIYVISRIYFLVITTIFGLVNHFKIRKRVPATNDSLLLLSATEAVRKIAKREITSQQLVGAYVHRIEQVNGLINAVVIKLFNEATRKAEEIDNSIAGMDDYQLEELTKSRPLLGVPFTVKDSLEVDGQVITCGIYAQKGIKRTATAEVIKRMQAAGAILIAI</sequence>
<dbReference type="GO" id="GO:0016787">
    <property type="term" value="F:hydrolase activity"/>
    <property type="evidence" value="ECO:0007669"/>
    <property type="project" value="UniProtKB-KW"/>
</dbReference>
<dbReference type="AlphaFoldDB" id="A0AAN8I9T0"/>
<feature type="domain" description="Amidase" evidence="2">
    <location>
        <begin position="64"/>
        <end position="166"/>
    </location>
</feature>
<dbReference type="Proteomes" id="UP001331761">
    <property type="component" value="Unassembled WGS sequence"/>
</dbReference>
<organism evidence="3 4">
    <name type="scientific">Trichostrongylus colubriformis</name>
    <name type="common">Black scour worm</name>
    <dbReference type="NCBI Taxonomy" id="6319"/>
    <lineage>
        <taxon>Eukaryota</taxon>
        <taxon>Metazoa</taxon>
        <taxon>Ecdysozoa</taxon>
        <taxon>Nematoda</taxon>
        <taxon>Chromadorea</taxon>
        <taxon>Rhabditida</taxon>
        <taxon>Rhabditina</taxon>
        <taxon>Rhabditomorpha</taxon>
        <taxon>Strongyloidea</taxon>
        <taxon>Trichostrongylidae</taxon>
        <taxon>Trichostrongylus</taxon>
    </lineage>
</organism>
<dbReference type="PANTHER" id="PTHR43372:SF4">
    <property type="entry name" value="FATTY-ACID AMIDE HYDROLASE 2"/>
    <property type="match status" value="1"/>
</dbReference>
<evidence type="ECO:0000256" key="1">
    <source>
        <dbReference type="SAM" id="Phobius"/>
    </source>
</evidence>
<keyword evidence="4" id="KW-1185">Reference proteome</keyword>
<keyword evidence="1" id="KW-1133">Transmembrane helix</keyword>
<dbReference type="InterPro" id="IPR036928">
    <property type="entry name" value="AS_sf"/>
</dbReference>
<dbReference type="InterPro" id="IPR052739">
    <property type="entry name" value="FAAH2"/>
</dbReference>
<keyword evidence="1" id="KW-0472">Membrane</keyword>
<feature type="non-terminal residue" evidence="3">
    <location>
        <position position="168"/>
    </location>
</feature>